<gene>
    <name evidence="3" type="ORF">HID58_047505</name>
</gene>
<dbReference type="Proteomes" id="UP000824890">
    <property type="component" value="Unassembled WGS sequence"/>
</dbReference>
<organism evidence="3 4">
    <name type="scientific">Brassica napus</name>
    <name type="common">Rape</name>
    <dbReference type="NCBI Taxonomy" id="3708"/>
    <lineage>
        <taxon>Eukaryota</taxon>
        <taxon>Viridiplantae</taxon>
        <taxon>Streptophyta</taxon>
        <taxon>Embryophyta</taxon>
        <taxon>Tracheophyta</taxon>
        <taxon>Spermatophyta</taxon>
        <taxon>Magnoliopsida</taxon>
        <taxon>eudicotyledons</taxon>
        <taxon>Gunneridae</taxon>
        <taxon>Pentapetalae</taxon>
        <taxon>rosids</taxon>
        <taxon>malvids</taxon>
        <taxon>Brassicales</taxon>
        <taxon>Brassicaceae</taxon>
        <taxon>Brassiceae</taxon>
        <taxon>Brassica</taxon>
    </lineage>
</organism>
<sequence>KHHRVHLTQADDFIPGIGTQGVEGLSQTSYVPGFDPSQTKKGDEWWTPRTSFHCRHIGRNGIKEKDFSLLIHHCAQMSSLYYCSEESWLGFTEWVKKPTPLPLGPSILNLSIATRIVSPGKWLGNEEMGAVMFIWRVNTTLKRWTPSRVAFMNAMFYLQIHVAYNKFLPNKKAYELPDFLLGYGRGEIPSHGRIDQVWGVDVDRLYFPLFVNGHESIIEEMEDAIAHCEEKITKCIRELRIIKALFVCCLAMVFMYLAYA</sequence>
<comment type="caution">
    <text evidence="3">The sequence shown here is derived from an EMBL/GenBank/DDBJ whole genome shotgun (WGS) entry which is preliminary data.</text>
</comment>
<evidence type="ECO:0000313" key="4">
    <source>
        <dbReference type="Proteomes" id="UP000824890"/>
    </source>
</evidence>
<feature type="coiled-coil region" evidence="1">
    <location>
        <begin position="211"/>
        <end position="238"/>
    </location>
</feature>
<keyword evidence="4" id="KW-1185">Reference proteome</keyword>
<protein>
    <submittedName>
        <fullName evidence="3">Uncharacterized protein</fullName>
    </submittedName>
</protein>
<feature type="non-terminal residue" evidence="3">
    <location>
        <position position="1"/>
    </location>
</feature>
<proteinExistence type="predicted"/>
<keyword evidence="2" id="KW-0812">Transmembrane</keyword>
<keyword evidence="2" id="KW-0472">Membrane</keyword>
<evidence type="ECO:0000313" key="3">
    <source>
        <dbReference type="EMBL" id="KAH0897937.1"/>
    </source>
</evidence>
<evidence type="ECO:0000256" key="2">
    <source>
        <dbReference type="SAM" id="Phobius"/>
    </source>
</evidence>
<dbReference type="EMBL" id="JAGKQM010000012">
    <property type="protein sequence ID" value="KAH0897937.1"/>
    <property type="molecule type" value="Genomic_DNA"/>
</dbReference>
<name>A0ABQ8B0A4_BRANA</name>
<keyword evidence="2" id="KW-1133">Transmembrane helix</keyword>
<accession>A0ABQ8B0A4</accession>
<keyword evidence="1" id="KW-0175">Coiled coil</keyword>
<reference evidence="3 4" key="1">
    <citation type="submission" date="2021-05" db="EMBL/GenBank/DDBJ databases">
        <title>Genome Assembly of Synthetic Allotetraploid Brassica napus Reveals Homoeologous Exchanges between Subgenomes.</title>
        <authorList>
            <person name="Davis J.T."/>
        </authorList>
    </citation>
    <scope>NUCLEOTIDE SEQUENCE [LARGE SCALE GENOMIC DNA]</scope>
    <source>
        <strain evidence="4">cv. Da-Ae</strain>
        <tissue evidence="3">Seedling</tissue>
    </source>
</reference>
<feature type="transmembrane region" description="Helical" evidence="2">
    <location>
        <begin position="241"/>
        <end position="259"/>
    </location>
</feature>
<evidence type="ECO:0000256" key="1">
    <source>
        <dbReference type="SAM" id="Coils"/>
    </source>
</evidence>